<protein>
    <submittedName>
        <fullName evidence="1">Uncharacterized protein</fullName>
    </submittedName>
</protein>
<accession>A0A1I6RQC9</accession>
<dbReference type="Proteomes" id="UP000198660">
    <property type="component" value="Unassembled WGS sequence"/>
</dbReference>
<dbReference type="EMBL" id="FPAA01000005">
    <property type="protein sequence ID" value="SFS66929.1"/>
    <property type="molecule type" value="Genomic_DNA"/>
</dbReference>
<proteinExistence type="predicted"/>
<organism evidence="1 2">
    <name type="scientific">Marininema halotolerans</name>
    <dbReference type="NCBI Taxonomy" id="1155944"/>
    <lineage>
        <taxon>Bacteria</taxon>
        <taxon>Bacillati</taxon>
        <taxon>Bacillota</taxon>
        <taxon>Bacilli</taxon>
        <taxon>Bacillales</taxon>
        <taxon>Thermoactinomycetaceae</taxon>
        <taxon>Marininema</taxon>
    </lineage>
</organism>
<dbReference type="AlphaFoldDB" id="A0A1I6RQC9"/>
<gene>
    <name evidence="1" type="ORF">SAMN05444972_105291</name>
</gene>
<name>A0A1I6RQC9_9BACL</name>
<evidence type="ECO:0000313" key="1">
    <source>
        <dbReference type="EMBL" id="SFS66929.1"/>
    </source>
</evidence>
<sequence length="30" mass="3521">MKKATVLLFQGFQKTVDKLLFVDSFFLEIN</sequence>
<evidence type="ECO:0000313" key="2">
    <source>
        <dbReference type="Proteomes" id="UP000198660"/>
    </source>
</evidence>
<reference evidence="2" key="1">
    <citation type="submission" date="2016-10" db="EMBL/GenBank/DDBJ databases">
        <authorList>
            <person name="Varghese N."/>
            <person name="Submissions S."/>
        </authorList>
    </citation>
    <scope>NUCLEOTIDE SEQUENCE [LARGE SCALE GENOMIC DNA]</scope>
    <source>
        <strain evidence="2">DSM 45789</strain>
    </source>
</reference>
<keyword evidence="2" id="KW-1185">Reference proteome</keyword>